<dbReference type="SUPFAM" id="SSF56112">
    <property type="entry name" value="Protein kinase-like (PK-like)"/>
    <property type="match status" value="1"/>
</dbReference>
<dbReference type="GO" id="GO:0015031">
    <property type="term" value="P:protein transport"/>
    <property type="evidence" value="ECO:0007669"/>
    <property type="project" value="UniProtKB-KW"/>
</dbReference>
<dbReference type="CDD" id="cd14009">
    <property type="entry name" value="STKc_ATG1_ULK_like"/>
    <property type="match status" value="1"/>
</dbReference>
<evidence type="ECO:0000256" key="10">
    <source>
        <dbReference type="ARBA" id="ARBA00023329"/>
    </source>
</evidence>
<feature type="domain" description="Protein kinase" evidence="13">
    <location>
        <begin position="14"/>
        <end position="271"/>
    </location>
</feature>
<evidence type="ECO:0000256" key="4">
    <source>
        <dbReference type="ARBA" id="ARBA00022679"/>
    </source>
</evidence>
<keyword evidence="4" id="KW-0808">Transferase</keyword>
<keyword evidence="6" id="KW-0418">Kinase</keyword>
<evidence type="ECO:0000256" key="3">
    <source>
        <dbReference type="ARBA" id="ARBA00022527"/>
    </source>
</evidence>
<accession>A0AAE1JE24</accession>
<comment type="caution">
    <text evidence="14">The sequence shown here is derived from an EMBL/GenBank/DDBJ whole genome shotgun (WGS) entry which is preliminary data.</text>
</comment>
<keyword evidence="8" id="KW-0653">Protein transport</keyword>
<keyword evidence="9" id="KW-0072">Autophagy</keyword>
<evidence type="ECO:0000256" key="12">
    <source>
        <dbReference type="SAM" id="MobiDB-lite"/>
    </source>
</evidence>
<dbReference type="FunFam" id="3.30.200.20:FF:000003">
    <property type="entry name" value="Non-specific serine/threonine protein kinase"/>
    <property type="match status" value="1"/>
</dbReference>
<dbReference type="InterPro" id="IPR056281">
    <property type="entry name" value="MIT_ATG1a/b/c"/>
</dbReference>
<comment type="subcellular location">
    <subcellularLocation>
        <location evidence="1">Cytoplasmic vesicle</location>
        <location evidence="1">Autophagosome</location>
    </subcellularLocation>
</comment>
<keyword evidence="3" id="KW-0723">Serine/threonine-protein kinase</keyword>
<evidence type="ECO:0000313" key="15">
    <source>
        <dbReference type="Proteomes" id="UP001293593"/>
    </source>
</evidence>
<dbReference type="InterPro" id="IPR008271">
    <property type="entry name" value="Ser/Thr_kinase_AS"/>
</dbReference>
<organism evidence="14 15">
    <name type="scientific">Acacia crassicarpa</name>
    <name type="common">northern wattle</name>
    <dbReference type="NCBI Taxonomy" id="499986"/>
    <lineage>
        <taxon>Eukaryota</taxon>
        <taxon>Viridiplantae</taxon>
        <taxon>Streptophyta</taxon>
        <taxon>Embryophyta</taxon>
        <taxon>Tracheophyta</taxon>
        <taxon>Spermatophyta</taxon>
        <taxon>Magnoliopsida</taxon>
        <taxon>eudicotyledons</taxon>
        <taxon>Gunneridae</taxon>
        <taxon>Pentapetalae</taxon>
        <taxon>rosids</taxon>
        <taxon>fabids</taxon>
        <taxon>Fabales</taxon>
        <taxon>Fabaceae</taxon>
        <taxon>Caesalpinioideae</taxon>
        <taxon>mimosoid clade</taxon>
        <taxon>Acacieae</taxon>
        <taxon>Acacia</taxon>
    </lineage>
</organism>
<dbReference type="GO" id="GO:0006914">
    <property type="term" value="P:autophagy"/>
    <property type="evidence" value="ECO:0007669"/>
    <property type="project" value="UniProtKB-KW"/>
</dbReference>
<dbReference type="InterPro" id="IPR000719">
    <property type="entry name" value="Prot_kinase_dom"/>
</dbReference>
<evidence type="ECO:0000256" key="8">
    <source>
        <dbReference type="ARBA" id="ARBA00022927"/>
    </source>
</evidence>
<dbReference type="PROSITE" id="PS00108">
    <property type="entry name" value="PROTEIN_KINASE_ST"/>
    <property type="match status" value="1"/>
</dbReference>
<evidence type="ECO:0000256" key="2">
    <source>
        <dbReference type="ARBA" id="ARBA00022448"/>
    </source>
</evidence>
<dbReference type="GO" id="GO:0005524">
    <property type="term" value="F:ATP binding"/>
    <property type="evidence" value="ECO:0007669"/>
    <property type="project" value="UniProtKB-UniRule"/>
</dbReference>
<evidence type="ECO:0000256" key="7">
    <source>
        <dbReference type="ARBA" id="ARBA00022840"/>
    </source>
</evidence>
<evidence type="ECO:0000256" key="6">
    <source>
        <dbReference type="ARBA" id="ARBA00022777"/>
    </source>
</evidence>
<evidence type="ECO:0000313" key="14">
    <source>
        <dbReference type="EMBL" id="KAK4268710.1"/>
    </source>
</evidence>
<dbReference type="Pfam" id="PF00069">
    <property type="entry name" value="Pkinase"/>
    <property type="match status" value="1"/>
</dbReference>
<dbReference type="EMBL" id="JAWXYG010000007">
    <property type="protein sequence ID" value="KAK4268710.1"/>
    <property type="molecule type" value="Genomic_DNA"/>
</dbReference>
<dbReference type="GO" id="GO:0004674">
    <property type="term" value="F:protein serine/threonine kinase activity"/>
    <property type="evidence" value="ECO:0007669"/>
    <property type="project" value="UniProtKB-KW"/>
</dbReference>
<dbReference type="SMART" id="SM00220">
    <property type="entry name" value="S_TKc"/>
    <property type="match status" value="1"/>
</dbReference>
<feature type="binding site" evidence="11">
    <location>
        <position position="43"/>
    </location>
    <ligand>
        <name>ATP</name>
        <dbReference type="ChEBI" id="CHEBI:30616"/>
    </ligand>
</feature>
<dbReference type="GO" id="GO:0005776">
    <property type="term" value="C:autophagosome"/>
    <property type="evidence" value="ECO:0007669"/>
    <property type="project" value="UniProtKB-SubCell"/>
</dbReference>
<keyword evidence="5 11" id="KW-0547">Nucleotide-binding</keyword>
<evidence type="ECO:0000256" key="11">
    <source>
        <dbReference type="PROSITE-ProRule" id="PRU10141"/>
    </source>
</evidence>
<dbReference type="PANTHER" id="PTHR24348:SF68">
    <property type="entry name" value="SERINE_THREONINE-PROTEIN KINASE ATG1C"/>
    <property type="match status" value="1"/>
</dbReference>
<evidence type="ECO:0000256" key="5">
    <source>
        <dbReference type="ARBA" id="ARBA00022741"/>
    </source>
</evidence>
<dbReference type="Pfam" id="PF24497">
    <property type="entry name" value="MIT_ATG1"/>
    <property type="match status" value="1"/>
</dbReference>
<dbReference type="InterPro" id="IPR011009">
    <property type="entry name" value="Kinase-like_dom_sf"/>
</dbReference>
<keyword evidence="15" id="KW-1185">Reference proteome</keyword>
<dbReference type="GO" id="GO:0031410">
    <property type="term" value="C:cytoplasmic vesicle"/>
    <property type="evidence" value="ECO:0007669"/>
    <property type="project" value="UniProtKB-KW"/>
</dbReference>
<feature type="compositionally biased region" description="Polar residues" evidence="12">
    <location>
        <begin position="475"/>
        <end position="490"/>
    </location>
</feature>
<keyword evidence="7 11" id="KW-0067">ATP-binding</keyword>
<protein>
    <recommendedName>
        <fullName evidence="13">Protein kinase domain-containing protein</fullName>
    </recommendedName>
</protein>
<evidence type="ECO:0000256" key="9">
    <source>
        <dbReference type="ARBA" id="ARBA00023006"/>
    </source>
</evidence>
<keyword evidence="2" id="KW-0813">Transport</keyword>
<reference evidence="14" key="1">
    <citation type="submission" date="2023-10" db="EMBL/GenBank/DDBJ databases">
        <title>Chromosome-level genome of the transformable northern wattle, Acacia crassicarpa.</title>
        <authorList>
            <person name="Massaro I."/>
            <person name="Sinha N.R."/>
            <person name="Poethig S."/>
            <person name="Leichty A.R."/>
        </authorList>
    </citation>
    <scope>NUCLEOTIDE SEQUENCE</scope>
    <source>
        <strain evidence="14">Acra3RX</strain>
        <tissue evidence="14">Leaf</tissue>
    </source>
</reference>
<sequence length="727" mass="80920">MAQSSGRAGLVGEYIIGKQIGSGSFSVVWHGRHRVHGTEVAIKEIATGRLNQKLQESLMSEIFILKRINHPNIIRLYDIIEVPGKIHLVLEYCRGGDLSMYIQRHGRVQEGTAKYFMQQLAAGLQVLRDNNLIHRDLKPQNLLLTRKDDNSVLKIADFGFARSLQPRGLAETLCGSPLYMAPEIMQLQKYDAKADLWSVGVILFQLVTGRTPFTGSNQIQLLQNIIKSTELQFPSDNQILSSDCKDLCQKLLRRSPVERLTFEEYFNHPFLCQKQPEQDKSLRCGSSSRMRGGICLTEPTPLRRAKENHQEDCLPFFLDDDSCPGESPSFPRKTYSIKSTYGFDLYAQKDRAGSAFATSNNVNLTPRKQPENSAIRLDSHRTSARNLSDPLQSLEQRLANTSLRVADSLENIDQDYVLVSGPPMDVSSSSVSAPKPSPFPYRSGVSLLESSNVIDRVSFPMPISGAATSSTYQIGSLESQDSGPGTSHASMDTGDEQPSADCMTRIKSLQRCASGITEVVREKVETRKLLEAFPVQLVILAIWKQALHICHAQAASAMEGSPSQERSRCRRSTNMKHGISDSEECLDGNVQGPKDIVSQIGSEFLREHKFAEELAKDLEGVDRETTMPDAMETIFQSALAFGRLGAVEELMGALDNALAVYSIAVQLLLFLIVEAPSLIVNPPFSLTNTDRYRLRSYINDINIRKDYVRSQLLLKRDEAEGGPKNKF</sequence>
<dbReference type="Proteomes" id="UP001293593">
    <property type="component" value="Unassembled WGS sequence"/>
</dbReference>
<dbReference type="PANTHER" id="PTHR24348">
    <property type="entry name" value="SERINE/THREONINE-PROTEIN KINASE UNC-51-RELATED"/>
    <property type="match status" value="1"/>
</dbReference>
<dbReference type="GO" id="GO:0010506">
    <property type="term" value="P:regulation of autophagy"/>
    <property type="evidence" value="ECO:0007669"/>
    <property type="project" value="InterPro"/>
</dbReference>
<evidence type="ECO:0000256" key="1">
    <source>
        <dbReference type="ARBA" id="ARBA00004419"/>
    </source>
</evidence>
<dbReference type="Gene3D" id="1.10.510.10">
    <property type="entry name" value="Transferase(Phosphotransferase) domain 1"/>
    <property type="match status" value="1"/>
</dbReference>
<feature type="region of interest" description="Disordered" evidence="12">
    <location>
        <begin position="475"/>
        <end position="499"/>
    </location>
</feature>
<dbReference type="PROSITE" id="PS50011">
    <property type="entry name" value="PROTEIN_KINASE_DOM"/>
    <property type="match status" value="1"/>
</dbReference>
<proteinExistence type="predicted"/>
<evidence type="ECO:0000259" key="13">
    <source>
        <dbReference type="PROSITE" id="PS50011"/>
    </source>
</evidence>
<dbReference type="FunFam" id="1.10.510.10:FF:000548">
    <property type="entry name" value="Serine/threonine-protein kinase ATG1"/>
    <property type="match status" value="1"/>
</dbReference>
<dbReference type="AlphaFoldDB" id="A0AAE1JE24"/>
<dbReference type="PROSITE" id="PS00107">
    <property type="entry name" value="PROTEIN_KINASE_ATP"/>
    <property type="match status" value="1"/>
</dbReference>
<dbReference type="InterPro" id="IPR045269">
    <property type="entry name" value="Atg1-like"/>
</dbReference>
<gene>
    <name evidence="14" type="ORF">QN277_025324</name>
</gene>
<name>A0AAE1JE24_9FABA</name>
<keyword evidence="10" id="KW-0968">Cytoplasmic vesicle</keyword>
<dbReference type="InterPro" id="IPR017441">
    <property type="entry name" value="Protein_kinase_ATP_BS"/>
</dbReference>